<sequence length="101" mass="10117">MTIQAINGQAAALVSPKADASAEQAKGATQSTSATQSSGNTSSAQSAKPSASYSVSISSAARAALVEATETSVQTAQEAHRGDLQAQRLLAKEQAQKAVQG</sequence>
<reference evidence="2 3" key="1">
    <citation type="submission" date="2018-01" db="EMBL/GenBank/DDBJ databases">
        <title>Whole genome analyses suggest that Burkholderia sensu lato contains two further novel genera in the rhizoxinica-symbiotica group Mycetohabitans gen. nov., and Trinickia gen. nov.: implications for the evolution of diazotrophy and nodulation in the Burkholderiaceae.</title>
        <authorList>
            <person name="Estrada-de los Santos P."/>
            <person name="Palmer M."/>
            <person name="Chavez-Ramirez B."/>
            <person name="Beukes C."/>
            <person name="Steenkamp E.T."/>
            <person name="Hirsch A.M."/>
            <person name="Manyaka P."/>
            <person name="Maluk M."/>
            <person name="Lafos M."/>
            <person name="Crook M."/>
            <person name="Gross E."/>
            <person name="Simon M.F."/>
            <person name="Bueno dos Reis Junior F."/>
            <person name="Poole P.S."/>
            <person name="Venter S.N."/>
            <person name="James E.K."/>
        </authorList>
    </citation>
    <scope>NUCLEOTIDE SEQUENCE [LARGE SCALE GENOMIC DNA]</scope>
    <source>
        <strain evidence="2 3">GIMN1.004</strain>
    </source>
</reference>
<dbReference type="OrthoDB" id="9115452at2"/>
<dbReference type="AlphaFoldDB" id="A0A2N7VWP3"/>
<gene>
    <name evidence="2" type="ORF">C0Z18_06800</name>
</gene>
<dbReference type="RefSeq" id="WP_102644634.1">
    <property type="nucleotide sequence ID" value="NZ_PNYA01000005.1"/>
</dbReference>
<feature type="compositionally biased region" description="Low complexity" evidence="1">
    <location>
        <begin position="24"/>
        <end position="53"/>
    </location>
</feature>
<evidence type="ECO:0000313" key="2">
    <source>
        <dbReference type="EMBL" id="PMS21568.1"/>
    </source>
</evidence>
<organism evidence="2 3">
    <name type="scientific">Trinickia dabaoshanensis</name>
    <dbReference type="NCBI Taxonomy" id="564714"/>
    <lineage>
        <taxon>Bacteria</taxon>
        <taxon>Pseudomonadati</taxon>
        <taxon>Pseudomonadota</taxon>
        <taxon>Betaproteobacteria</taxon>
        <taxon>Burkholderiales</taxon>
        <taxon>Burkholderiaceae</taxon>
        <taxon>Trinickia</taxon>
    </lineage>
</organism>
<evidence type="ECO:0000256" key="1">
    <source>
        <dbReference type="SAM" id="MobiDB-lite"/>
    </source>
</evidence>
<accession>A0A2N7VWP3</accession>
<dbReference type="EMBL" id="PNYA01000005">
    <property type="protein sequence ID" value="PMS21568.1"/>
    <property type="molecule type" value="Genomic_DNA"/>
</dbReference>
<evidence type="ECO:0000313" key="3">
    <source>
        <dbReference type="Proteomes" id="UP000235616"/>
    </source>
</evidence>
<feature type="region of interest" description="Disordered" evidence="1">
    <location>
        <begin position="12"/>
        <end position="53"/>
    </location>
</feature>
<keyword evidence="3" id="KW-1185">Reference proteome</keyword>
<proteinExistence type="predicted"/>
<dbReference type="Proteomes" id="UP000235616">
    <property type="component" value="Unassembled WGS sequence"/>
</dbReference>
<protein>
    <submittedName>
        <fullName evidence="2">Uncharacterized protein</fullName>
    </submittedName>
</protein>
<name>A0A2N7VWP3_9BURK</name>
<comment type="caution">
    <text evidence="2">The sequence shown here is derived from an EMBL/GenBank/DDBJ whole genome shotgun (WGS) entry which is preliminary data.</text>
</comment>